<dbReference type="Proteomes" id="UP000320333">
    <property type="component" value="Unassembled WGS sequence"/>
</dbReference>
<dbReference type="EMBL" id="QEAP01000003">
    <property type="protein sequence ID" value="TPX78493.1"/>
    <property type="molecule type" value="Genomic_DNA"/>
</dbReference>
<dbReference type="PROSITE" id="PS50848">
    <property type="entry name" value="START"/>
    <property type="match status" value="1"/>
</dbReference>
<dbReference type="OrthoDB" id="74575at2759"/>
<evidence type="ECO:0000313" key="3">
    <source>
        <dbReference type="Proteomes" id="UP000320333"/>
    </source>
</evidence>
<dbReference type="PANTHER" id="PTHR46121:SF1">
    <property type="entry name" value="STARD3 N-TERMINAL-LIKE PROTEIN"/>
    <property type="match status" value="1"/>
</dbReference>
<dbReference type="GO" id="GO:0005789">
    <property type="term" value="C:endoplasmic reticulum membrane"/>
    <property type="evidence" value="ECO:0007669"/>
    <property type="project" value="TreeGrafter"/>
</dbReference>
<feature type="domain" description="START" evidence="1">
    <location>
        <begin position="63"/>
        <end position="241"/>
    </location>
</feature>
<dbReference type="SUPFAM" id="SSF55961">
    <property type="entry name" value="Bet v1-like"/>
    <property type="match status" value="1"/>
</dbReference>
<dbReference type="GO" id="GO:0031902">
    <property type="term" value="C:late endosome membrane"/>
    <property type="evidence" value="ECO:0007669"/>
    <property type="project" value="TreeGrafter"/>
</dbReference>
<accession>A0A507FQF6</accession>
<organism evidence="2 3">
    <name type="scientific">Chytriomyces confervae</name>
    <dbReference type="NCBI Taxonomy" id="246404"/>
    <lineage>
        <taxon>Eukaryota</taxon>
        <taxon>Fungi</taxon>
        <taxon>Fungi incertae sedis</taxon>
        <taxon>Chytridiomycota</taxon>
        <taxon>Chytridiomycota incertae sedis</taxon>
        <taxon>Chytridiomycetes</taxon>
        <taxon>Chytridiales</taxon>
        <taxon>Chytriomycetaceae</taxon>
        <taxon>Chytriomyces</taxon>
    </lineage>
</organism>
<dbReference type="Pfam" id="PF01852">
    <property type="entry name" value="START"/>
    <property type="match status" value="1"/>
</dbReference>
<name>A0A507FQF6_9FUNG</name>
<proteinExistence type="predicted"/>
<evidence type="ECO:0000313" key="2">
    <source>
        <dbReference type="EMBL" id="TPX78493.1"/>
    </source>
</evidence>
<reference evidence="2 3" key="1">
    <citation type="journal article" date="2019" name="Sci. Rep.">
        <title>Comparative genomics of chytrid fungi reveal insights into the obligate biotrophic and pathogenic lifestyle of Synchytrium endobioticum.</title>
        <authorList>
            <person name="van de Vossenberg B.T.L.H."/>
            <person name="Warris S."/>
            <person name="Nguyen H.D.T."/>
            <person name="van Gent-Pelzer M.P.E."/>
            <person name="Joly D.L."/>
            <person name="van de Geest H.C."/>
            <person name="Bonants P.J.M."/>
            <person name="Smith D.S."/>
            <person name="Levesque C.A."/>
            <person name="van der Lee T.A.J."/>
        </authorList>
    </citation>
    <scope>NUCLEOTIDE SEQUENCE [LARGE SCALE GENOMIC DNA]</scope>
    <source>
        <strain evidence="2 3">CBS 675.73</strain>
    </source>
</reference>
<dbReference type="InterPro" id="IPR023393">
    <property type="entry name" value="START-like_dom_sf"/>
</dbReference>
<dbReference type="GO" id="GO:0140284">
    <property type="term" value="C:endoplasmic reticulum-endosome membrane contact site"/>
    <property type="evidence" value="ECO:0007669"/>
    <property type="project" value="TreeGrafter"/>
</dbReference>
<protein>
    <recommendedName>
        <fullName evidence="1">START domain-containing protein</fullName>
    </recommendedName>
</protein>
<dbReference type="Gene3D" id="3.30.530.20">
    <property type="match status" value="1"/>
</dbReference>
<dbReference type="GO" id="GO:0099044">
    <property type="term" value="P:vesicle tethering to endoplasmic reticulum"/>
    <property type="evidence" value="ECO:0007669"/>
    <property type="project" value="TreeGrafter"/>
</dbReference>
<gene>
    <name evidence="2" type="ORF">CcCBS67573_g00222</name>
</gene>
<dbReference type="PANTHER" id="PTHR46121">
    <property type="entry name" value="STEROIDOGENIC ACUTE REGULATORY PROTEIN-LIKE"/>
    <property type="match status" value="1"/>
</dbReference>
<evidence type="ECO:0000259" key="1">
    <source>
        <dbReference type="PROSITE" id="PS50848"/>
    </source>
</evidence>
<dbReference type="GO" id="GO:0030301">
    <property type="term" value="P:cholesterol transport"/>
    <property type="evidence" value="ECO:0007669"/>
    <property type="project" value="TreeGrafter"/>
</dbReference>
<dbReference type="GO" id="GO:0008289">
    <property type="term" value="F:lipid binding"/>
    <property type="evidence" value="ECO:0007669"/>
    <property type="project" value="InterPro"/>
</dbReference>
<keyword evidence="3" id="KW-1185">Reference proteome</keyword>
<dbReference type="InterPro" id="IPR002913">
    <property type="entry name" value="START_lipid-bd_dom"/>
</dbReference>
<dbReference type="AlphaFoldDB" id="A0A507FQF6"/>
<comment type="caution">
    <text evidence="2">The sequence shown here is derived from an EMBL/GenBank/DDBJ whole genome shotgun (WGS) entry which is preliminary data.</text>
</comment>
<dbReference type="InterPro" id="IPR051869">
    <property type="entry name" value="STARD3"/>
</dbReference>
<sequence length="248" mass="27147">MDANTILTTENISRIKSEFDALMDATSAWPIVTSKGNVTVRKNKEGHWVGQGPIPLNVARTIQLLTDPSQRLLWDKVMDVYKYVENVERVDHSKVLGAAEADSGNVSAGITYTRLTPAVGGMISARDFLDASVVVRRPGSESKIHDLVWESLDPDVYGQYIASFNAPPGTKSTGAAVRGRNYLAGCRVTKMDTNEEECWMQYCIKSDIKGSVPVWLVDLGVGGSLESIFAELRKEAARIHGSTNLTDQ</sequence>